<dbReference type="OrthoDB" id="642193at2759"/>
<keyword evidence="3" id="KW-1185">Reference proteome</keyword>
<evidence type="ECO:0000313" key="4">
    <source>
        <dbReference type="WBParaSite" id="SBAD_0001191801-mRNA-1"/>
    </source>
</evidence>
<dbReference type="SUPFAM" id="SSF50729">
    <property type="entry name" value="PH domain-like"/>
    <property type="match status" value="1"/>
</dbReference>
<reference evidence="4" key="1">
    <citation type="submission" date="2016-06" db="UniProtKB">
        <authorList>
            <consortium name="WormBaseParasite"/>
        </authorList>
    </citation>
    <scope>IDENTIFICATION</scope>
</reference>
<evidence type="ECO:0000259" key="1">
    <source>
        <dbReference type="SMART" id="SM00233"/>
    </source>
</evidence>
<dbReference type="InterPro" id="IPR001849">
    <property type="entry name" value="PH_domain"/>
</dbReference>
<dbReference type="Proteomes" id="UP000270296">
    <property type="component" value="Unassembled WGS sequence"/>
</dbReference>
<evidence type="ECO:0000313" key="3">
    <source>
        <dbReference type="Proteomes" id="UP000270296"/>
    </source>
</evidence>
<dbReference type="AlphaFoldDB" id="A0A183J6N4"/>
<sequence length="214" mass="24726">MFQLNQLMNEQRSLIESMMNLSLTGAKVDSSNLSRRLPESRNVTHQLMERVQGCCHLPENSNRSILIESDLTKLNPDTMIPCQQVHAFLLPDGLMLTSFMPQKIGPLRYKFDALFSLENLAYINVKDGEGYKNVFKLLVFPEQLYFSCEDSLTKKKWSDSIEHAKKQMLRQGSLMRQATIRMKNERIRRSLQKSTDDPGIVLTKLKNCCDRVDH</sequence>
<dbReference type="EMBL" id="UZAM01015849">
    <property type="protein sequence ID" value="VDP40840.1"/>
    <property type="molecule type" value="Genomic_DNA"/>
</dbReference>
<gene>
    <name evidence="2" type="ORF">SBAD_LOCUS11532</name>
</gene>
<proteinExistence type="predicted"/>
<name>A0A183J6N4_9BILA</name>
<dbReference type="Gene3D" id="2.30.29.30">
    <property type="entry name" value="Pleckstrin-homology domain (PH domain)/Phosphotyrosine-binding domain (PTB)"/>
    <property type="match status" value="1"/>
</dbReference>
<dbReference type="CDD" id="cd01226">
    <property type="entry name" value="PH_RalBD_exo84"/>
    <property type="match status" value="1"/>
</dbReference>
<organism evidence="4">
    <name type="scientific">Soboliphyme baturini</name>
    <dbReference type="NCBI Taxonomy" id="241478"/>
    <lineage>
        <taxon>Eukaryota</taxon>
        <taxon>Metazoa</taxon>
        <taxon>Ecdysozoa</taxon>
        <taxon>Nematoda</taxon>
        <taxon>Enoplea</taxon>
        <taxon>Dorylaimia</taxon>
        <taxon>Dioctophymatida</taxon>
        <taxon>Dioctophymatoidea</taxon>
        <taxon>Soboliphymatidae</taxon>
        <taxon>Soboliphyme</taxon>
    </lineage>
</organism>
<protein>
    <submittedName>
        <fullName evidence="4">PH domain-containing protein</fullName>
    </submittedName>
</protein>
<dbReference type="SMART" id="SM00233">
    <property type="entry name" value="PH"/>
    <property type="match status" value="1"/>
</dbReference>
<feature type="domain" description="PH" evidence="1">
    <location>
        <begin position="65"/>
        <end position="168"/>
    </location>
</feature>
<accession>A0A183J6N4</accession>
<dbReference type="WBParaSite" id="SBAD_0001191801-mRNA-1">
    <property type="protein sequence ID" value="SBAD_0001191801-mRNA-1"/>
    <property type="gene ID" value="SBAD_0001191801"/>
</dbReference>
<reference evidence="2 3" key="2">
    <citation type="submission" date="2018-11" db="EMBL/GenBank/DDBJ databases">
        <authorList>
            <consortium name="Pathogen Informatics"/>
        </authorList>
    </citation>
    <scope>NUCLEOTIDE SEQUENCE [LARGE SCALE GENOMIC DNA]</scope>
</reference>
<dbReference type="InterPro" id="IPR011993">
    <property type="entry name" value="PH-like_dom_sf"/>
</dbReference>
<evidence type="ECO:0000313" key="2">
    <source>
        <dbReference type="EMBL" id="VDP40840.1"/>
    </source>
</evidence>